<dbReference type="InterPro" id="IPR036457">
    <property type="entry name" value="PPM-type-like_dom_sf"/>
</dbReference>
<dbReference type="Gene3D" id="3.30.565.10">
    <property type="entry name" value="Histidine kinase-like ATPase, C-terminal domain"/>
    <property type="match status" value="1"/>
</dbReference>
<dbReference type="PANTHER" id="PTHR35801">
    <property type="entry name" value="PHOSPHOSERINE PHOSPHATASE RSBX"/>
    <property type="match status" value="1"/>
</dbReference>
<dbReference type="Pfam" id="PF13581">
    <property type="entry name" value="HATPase_c_2"/>
    <property type="match status" value="1"/>
</dbReference>
<dbReference type="SUPFAM" id="SSF81606">
    <property type="entry name" value="PP2C-like"/>
    <property type="match status" value="1"/>
</dbReference>
<feature type="domain" description="PPM-type phosphatase" evidence="1">
    <location>
        <begin position="134"/>
        <end position="324"/>
    </location>
</feature>
<evidence type="ECO:0000313" key="2">
    <source>
        <dbReference type="EMBL" id="TLX62090.1"/>
    </source>
</evidence>
<accession>A0A5R9QAS0</accession>
<dbReference type="SMART" id="SM00331">
    <property type="entry name" value="PP2C_SIG"/>
    <property type="match status" value="1"/>
</dbReference>
<dbReference type="Pfam" id="PF07228">
    <property type="entry name" value="SpoIIE"/>
    <property type="match status" value="1"/>
</dbReference>
<evidence type="ECO:0000313" key="3">
    <source>
        <dbReference type="Proteomes" id="UP000306753"/>
    </source>
</evidence>
<comment type="caution">
    <text evidence="2">The sequence shown here is derived from an EMBL/GenBank/DDBJ whole genome shotgun (WGS) entry which is preliminary data.</text>
</comment>
<evidence type="ECO:0000259" key="1">
    <source>
        <dbReference type="SMART" id="SM00331"/>
    </source>
</evidence>
<reference evidence="2 3" key="1">
    <citation type="journal article" date="2017" name="Eur. J. Clin. Microbiol. Infect. Dis.">
        <title>Uncommonly isolated clinical Pseudomonas: identification and phylogenetic assignation.</title>
        <authorList>
            <person name="Mulet M."/>
            <person name="Gomila M."/>
            <person name="Ramirez A."/>
            <person name="Cardew S."/>
            <person name="Moore E.R."/>
            <person name="Lalucat J."/>
            <person name="Garcia-Valdes E."/>
        </authorList>
    </citation>
    <scope>NUCLEOTIDE SEQUENCE [LARGE SCALE GENOMIC DNA]</scope>
    <source>
        <strain evidence="2 3">SD129</strain>
    </source>
</reference>
<sequence>MNAAYQSLQLAVSDPAHVDAARRAVVREAGAVTADETLLGRLTVVVQEMARNLVNHAGGGDLLVNASPAGIALLAVDNGPGMTNVAQCLADSYSTTGTMGAGLGAIRRMSDTFDLFSQPGMGTVVYAFIALERVATGGFASGAVCTPHPSETVCGDAWAVKGNRVMVCDGLGHGHNAHAASVLARRLFLEHDPQLGLEQLLERTHRALSSTRGGAIAFAEIQPDLGQVRFCGAGNIAGVLLGDRSRSMVSANGTAGYRIGRIQSFSYPWDRDTLLVMSSDGISSKWGSATYPGFQGRHPAIIAALIHRDYKRLNDDATVVVVRSE</sequence>
<protein>
    <submittedName>
        <fullName evidence="2">Anti-sigma regulatory factor</fullName>
    </submittedName>
</protein>
<dbReference type="EMBL" id="QLAG01000027">
    <property type="protein sequence ID" value="TLX62090.1"/>
    <property type="molecule type" value="Genomic_DNA"/>
</dbReference>
<dbReference type="RefSeq" id="WP_138412475.1">
    <property type="nucleotide sequence ID" value="NZ_QLAG01000027.1"/>
</dbReference>
<dbReference type="Proteomes" id="UP000306753">
    <property type="component" value="Unassembled WGS sequence"/>
</dbReference>
<dbReference type="InterPro" id="IPR039248">
    <property type="entry name" value="Ptase_RsbX"/>
</dbReference>
<dbReference type="SUPFAM" id="SSF55874">
    <property type="entry name" value="ATPase domain of HSP90 chaperone/DNA topoisomerase II/histidine kinase"/>
    <property type="match status" value="1"/>
</dbReference>
<dbReference type="InterPro" id="IPR003594">
    <property type="entry name" value="HATPase_dom"/>
</dbReference>
<dbReference type="AlphaFoldDB" id="A0A5R9QAS0"/>
<dbReference type="Gene3D" id="3.60.40.10">
    <property type="entry name" value="PPM-type phosphatase domain"/>
    <property type="match status" value="1"/>
</dbReference>
<gene>
    <name evidence="2" type="ORF">DN820_17930</name>
</gene>
<organism evidence="2 3">
    <name type="scientific">Stutzerimonas nosocomialis</name>
    <dbReference type="NCBI Taxonomy" id="1056496"/>
    <lineage>
        <taxon>Bacteria</taxon>
        <taxon>Pseudomonadati</taxon>
        <taxon>Pseudomonadota</taxon>
        <taxon>Gammaproteobacteria</taxon>
        <taxon>Pseudomonadales</taxon>
        <taxon>Pseudomonadaceae</taxon>
        <taxon>Stutzerimonas</taxon>
    </lineage>
</organism>
<dbReference type="PANTHER" id="PTHR35801:SF1">
    <property type="entry name" value="PHOSPHOSERINE PHOSPHATASE RSBX"/>
    <property type="match status" value="1"/>
</dbReference>
<keyword evidence="3" id="KW-1185">Reference proteome</keyword>
<dbReference type="InterPro" id="IPR001932">
    <property type="entry name" value="PPM-type_phosphatase-like_dom"/>
</dbReference>
<name>A0A5R9QAS0_9GAMM</name>
<dbReference type="InterPro" id="IPR036890">
    <property type="entry name" value="HATPase_C_sf"/>
</dbReference>
<proteinExistence type="predicted"/>